<keyword evidence="2" id="KW-0560">Oxidoreductase</keyword>
<dbReference type="EMBL" id="KZ824422">
    <property type="protein sequence ID" value="RAL05011.1"/>
    <property type="molecule type" value="Genomic_DNA"/>
</dbReference>
<evidence type="ECO:0000313" key="3">
    <source>
        <dbReference type="EMBL" id="RAL05011.1"/>
    </source>
</evidence>
<evidence type="ECO:0000256" key="2">
    <source>
        <dbReference type="ARBA" id="ARBA00023002"/>
    </source>
</evidence>
<keyword evidence="4" id="KW-1185">Reference proteome</keyword>
<dbReference type="SUPFAM" id="SSF51430">
    <property type="entry name" value="NAD(P)-linked oxidoreductase"/>
    <property type="match status" value="1"/>
</dbReference>
<dbReference type="InterPro" id="IPR020471">
    <property type="entry name" value="AKR"/>
</dbReference>
<protein>
    <submittedName>
        <fullName evidence="3">Aldo/keto reductase</fullName>
    </submittedName>
</protein>
<keyword evidence="1" id="KW-0521">NADP</keyword>
<dbReference type="Gene3D" id="3.20.20.100">
    <property type="entry name" value="NADP-dependent oxidoreductase domain"/>
    <property type="match status" value="2"/>
</dbReference>
<sequence>MTKTMKAIQFVKWNDGASVPQLGNGCVDSITAAIRLGYHHLDGAEISGTEAELGLAIRESGVEQEKLFASSKEAWASMERVKAAGKARSIGVFNFMQDHPEAIEFYPYLRYGKLLQFHENQEKYAAGEGEILLRWAMDRGSISITPSSKESPFSSYLQILTVGQLKHFMAFWQKKFAATDWS</sequence>
<dbReference type="GO" id="GO:0016616">
    <property type="term" value="F:oxidoreductase activity, acting on the CH-OH group of donors, NAD or NADP as acceptor"/>
    <property type="evidence" value="ECO:0007669"/>
    <property type="project" value="UniProtKB-ARBA"/>
</dbReference>
<reference evidence="3 4" key="1">
    <citation type="submission" date="2018-02" db="EMBL/GenBank/DDBJ databases">
        <title>The genomes of Aspergillus section Nigri reveals drivers in fungal speciation.</title>
        <authorList>
            <consortium name="DOE Joint Genome Institute"/>
            <person name="Vesth T.C."/>
            <person name="Nybo J."/>
            <person name="Theobald S."/>
            <person name="Brandl J."/>
            <person name="Frisvad J.C."/>
            <person name="Nielsen K.F."/>
            <person name="Lyhne E.K."/>
            <person name="Kogle M.E."/>
            <person name="Kuo A."/>
            <person name="Riley R."/>
            <person name="Clum A."/>
            <person name="Nolan M."/>
            <person name="Lipzen A."/>
            <person name="Salamov A."/>
            <person name="Henrissat B."/>
            <person name="Wiebenga A."/>
            <person name="De vries R.P."/>
            <person name="Grigoriev I.V."/>
            <person name="Mortensen U.H."/>
            <person name="Andersen M.R."/>
            <person name="Baker S.E."/>
        </authorList>
    </citation>
    <scope>NUCLEOTIDE SEQUENCE [LARGE SCALE GENOMIC DNA]</scope>
    <source>
        <strain evidence="3 4">CBS 121593</strain>
    </source>
</reference>
<organism evidence="3 4">
    <name type="scientific">Aspergillus ibericus CBS 121593</name>
    <dbReference type="NCBI Taxonomy" id="1448316"/>
    <lineage>
        <taxon>Eukaryota</taxon>
        <taxon>Fungi</taxon>
        <taxon>Dikarya</taxon>
        <taxon>Ascomycota</taxon>
        <taxon>Pezizomycotina</taxon>
        <taxon>Eurotiomycetes</taxon>
        <taxon>Eurotiomycetidae</taxon>
        <taxon>Eurotiales</taxon>
        <taxon>Aspergillaceae</taxon>
        <taxon>Aspergillus</taxon>
        <taxon>Aspergillus subgen. Circumdati</taxon>
    </lineage>
</organism>
<dbReference type="STRING" id="1448316.A0A395HAP0"/>
<evidence type="ECO:0000313" key="4">
    <source>
        <dbReference type="Proteomes" id="UP000249402"/>
    </source>
</evidence>
<proteinExistence type="predicted"/>
<dbReference type="AlphaFoldDB" id="A0A395HAP0"/>
<dbReference type="InterPro" id="IPR036812">
    <property type="entry name" value="NAD(P)_OxRdtase_dom_sf"/>
</dbReference>
<dbReference type="VEuPathDB" id="FungiDB:BO80DRAFT_451954"/>
<dbReference type="PANTHER" id="PTHR43827:SF3">
    <property type="entry name" value="NADP-DEPENDENT OXIDOREDUCTASE DOMAIN-CONTAINING PROTEIN"/>
    <property type="match status" value="1"/>
</dbReference>
<dbReference type="OrthoDB" id="416253at2759"/>
<gene>
    <name evidence="3" type="ORF">BO80DRAFT_451954</name>
</gene>
<evidence type="ECO:0000256" key="1">
    <source>
        <dbReference type="ARBA" id="ARBA00022857"/>
    </source>
</evidence>
<dbReference type="GeneID" id="37226781"/>
<name>A0A395HAP0_9EURO</name>
<accession>A0A395HAP0</accession>
<dbReference type="PANTHER" id="PTHR43827">
    <property type="entry name" value="2,5-DIKETO-D-GLUCONIC ACID REDUCTASE"/>
    <property type="match status" value="1"/>
</dbReference>
<dbReference type="Proteomes" id="UP000249402">
    <property type="component" value="Unassembled WGS sequence"/>
</dbReference>
<dbReference type="RefSeq" id="XP_025579338.1">
    <property type="nucleotide sequence ID" value="XM_025721916.1"/>
</dbReference>